<name>A0A9J5YAC0_SOLCO</name>
<dbReference type="AlphaFoldDB" id="A0A9J5YAC0"/>
<evidence type="ECO:0000313" key="2">
    <source>
        <dbReference type="Proteomes" id="UP000824120"/>
    </source>
</evidence>
<dbReference type="OrthoDB" id="671374at2759"/>
<accession>A0A9J5YAC0</accession>
<organism evidence="1 2">
    <name type="scientific">Solanum commersonii</name>
    <name type="common">Commerson's wild potato</name>
    <name type="synonym">Commerson's nightshade</name>
    <dbReference type="NCBI Taxonomy" id="4109"/>
    <lineage>
        <taxon>Eukaryota</taxon>
        <taxon>Viridiplantae</taxon>
        <taxon>Streptophyta</taxon>
        <taxon>Embryophyta</taxon>
        <taxon>Tracheophyta</taxon>
        <taxon>Spermatophyta</taxon>
        <taxon>Magnoliopsida</taxon>
        <taxon>eudicotyledons</taxon>
        <taxon>Gunneridae</taxon>
        <taxon>Pentapetalae</taxon>
        <taxon>asterids</taxon>
        <taxon>lamiids</taxon>
        <taxon>Solanales</taxon>
        <taxon>Solanaceae</taxon>
        <taxon>Solanoideae</taxon>
        <taxon>Solaneae</taxon>
        <taxon>Solanum</taxon>
    </lineage>
</organism>
<reference evidence="1 2" key="1">
    <citation type="submission" date="2020-09" db="EMBL/GenBank/DDBJ databases">
        <title>De no assembly of potato wild relative species, Solanum commersonii.</title>
        <authorList>
            <person name="Cho K."/>
        </authorList>
    </citation>
    <scope>NUCLEOTIDE SEQUENCE [LARGE SCALE GENOMIC DNA]</scope>
    <source>
        <strain evidence="1">LZ3.2</strain>
        <tissue evidence="1">Leaf</tissue>
    </source>
</reference>
<protein>
    <submittedName>
        <fullName evidence="1">Uncharacterized protein</fullName>
    </submittedName>
</protein>
<proteinExistence type="predicted"/>
<gene>
    <name evidence="1" type="ORF">H5410_037728</name>
</gene>
<keyword evidence="2" id="KW-1185">Reference proteome</keyword>
<comment type="caution">
    <text evidence="1">The sequence shown here is derived from an EMBL/GenBank/DDBJ whole genome shotgun (WGS) entry which is preliminary data.</text>
</comment>
<dbReference type="Proteomes" id="UP000824120">
    <property type="component" value="Chromosome 7"/>
</dbReference>
<evidence type="ECO:0000313" key="1">
    <source>
        <dbReference type="EMBL" id="KAG5596496.1"/>
    </source>
</evidence>
<dbReference type="EMBL" id="JACXVP010000007">
    <property type="protein sequence ID" value="KAG5596496.1"/>
    <property type="molecule type" value="Genomic_DNA"/>
</dbReference>
<sequence>MGEKLMGMGAWSDSGMRDAMWIKATNCIREVASKVLGVSRGSQKQREEGCDLDQVKCIKDEEGKVLVDEISMARGGKDTFTNF</sequence>